<dbReference type="Gene3D" id="1.10.101.10">
    <property type="entry name" value="PGBD-like superfamily/PGBD"/>
    <property type="match status" value="1"/>
</dbReference>
<evidence type="ECO:0000313" key="8">
    <source>
        <dbReference type="Proteomes" id="UP001604043"/>
    </source>
</evidence>
<dbReference type="InterPro" id="IPR002477">
    <property type="entry name" value="Peptidoglycan-bd-like"/>
</dbReference>
<comment type="catalytic activity">
    <reaction evidence="1">
        <text>Hydrolyzes the link between N-acetylmuramoyl residues and L-amino acid residues in certain cell-wall glycopeptides.</text>
        <dbReference type="EC" id="3.5.1.28"/>
    </reaction>
</comment>
<evidence type="ECO:0000256" key="4">
    <source>
        <dbReference type="ARBA" id="ARBA00022801"/>
    </source>
</evidence>
<dbReference type="InterPro" id="IPR036365">
    <property type="entry name" value="PGBD-like_sf"/>
</dbReference>
<comment type="caution">
    <text evidence="7">The sequence shown here is derived from an EMBL/GenBank/DDBJ whole genome shotgun (WGS) entry which is preliminary data.</text>
</comment>
<comment type="similarity">
    <text evidence="2">Belongs to the N-acetylmuramoyl-L-alanine amidase 2 family.</text>
</comment>
<name>A0ABW6ZJY1_9HYPH</name>
<gene>
    <name evidence="7" type="ORF">V5F30_18140</name>
</gene>
<dbReference type="Pfam" id="PF01471">
    <property type="entry name" value="PG_binding_1"/>
    <property type="match status" value="1"/>
</dbReference>
<evidence type="ECO:0000259" key="6">
    <source>
        <dbReference type="SMART" id="SM00644"/>
    </source>
</evidence>
<dbReference type="EMBL" id="JBAFUR010000005">
    <property type="protein sequence ID" value="MFG1254138.1"/>
    <property type="molecule type" value="Genomic_DNA"/>
</dbReference>
<protein>
    <recommendedName>
        <fullName evidence="3">N-acetylmuramoyl-L-alanine amidase</fullName>
        <ecNumber evidence="3">3.5.1.28</ecNumber>
    </recommendedName>
</protein>
<feature type="domain" description="N-acetylmuramoyl-L-alanine amidase" evidence="6">
    <location>
        <begin position="21"/>
        <end position="158"/>
    </location>
</feature>
<evidence type="ECO:0000313" key="7">
    <source>
        <dbReference type="EMBL" id="MFG1254138.1"/>
    </source>
</evidence>
<evidence type="ECO:0000256" key="2">
    <source>
        <dbReference type="ARBA" id="ARBA00007553"/>
    </source>
</evidence>
<dbReference type="PANTHER" id="PTHR30417:SF1">
    <property type="entry name" value="N-ACETYLMURAMOYL-L-ALANINE AMIDASE AMID"/>
    <property type="match status" value="1"/>
</dbReference>
<evidence type="ECO:0000256" key="5">
    <source>
        <dbReference type="ARBA" id="ARBA00023316"/>
    </source>
</evidence>
<keyword evidence="8" id="KW-1185">Reference proteome</keyword>
<dbReference type="InterPro" id="IPR051206">
    <property type="entry name" value="NAMLAA_amidase_2"/>
</dbReference>
<dbReference type="RefSeq" id="WP_029556265.1">
    <property type="nucleotide sequence ID" value="NZ_JBAFUR010000005.1"/>
</dbReference>
<organism evidence="7 8">
    <name type="scientific">Xanthobacter aminoxidans</name>
    <dbReference type="NCBI Taxonomy" id="186280"/>
    <lineage>
        <taxon>Bacteria</taxon>
        <taxon>Pseudomonadati</taxon>
        <taxon>Pseudomonadota</taxon>
        <taxon>Alphaproteobacteria</taxon>
        <taxon>Hyphomicrobiales</taxon>
        <taxon>Xanthobacteraceae</taxon>
        <taxon>Xanthobacter</taxon>
    </lineage>
</organism>
<dbReference type="Proteomes" id="UP001604043">
    <property type="component" value="Unassembled WGS sequence"/>
</dbReference>
<keyword evidence="4 7" id="KW-0378">Hydrolase</keyword>
<dbReference type="SUPFAM" id="SSF55846">
    <property type="entry name" value="N-acetylmuramoyl-L-alanine amidase-like"/>
    <property type="match status" value="1"/>
</dbReference>
<keyword evidence="5" id="KW-0961">Cell wall biogenesis/degradation</keyword>
<dbReference type="CDD" id="cd06583">
    <property type="entry name" value="PGRP"/>
    <property type="match status" value="1"/>
</dbReference>
<dbReference type="GO" id="GO:0008745">
    <property type="term" value="F:N-acetylmuramoyl-L-alanine amidase activity"/>
    <property type="evidence" value="ECO:0007669"/>
    <property type="project" value="UniProtKB-EC"/>
</dbReference>
<dbReference type="SMART" id="SM00644">
    <property type="entry name" value="Ami_2"/>
    <property type="match status" value="1"/>
</dbReference>
<reference evidence="7 8" key="1">
    <citation type="submission" date="2024-02" db="EMBL/GenBank/DDBJ databases">
        <title>Expansion and revision of Xanthobacter and proposal of Roseixanthobacter gen. nov.</title>
        <authorList>
            <person name="Soltysiak M.P.M."/>
            <person name="Jalihal A."/>
            <person name="Ory A."/>
            <person name="Chrisophersen C."/>
            <person name="Lee A.D."/>
            <person name="Boulton J."/>
            <person name="Springer M."/>
        </authorList>
    </citation>
    <scope>NUCLEOTIDE SEQUENCE [LARGE SCALE GENOMIC DNA]</scope>
    <source>
        <strain evidence="7 8">CB5</strain>
    </source>
</reference>
<dbReference type="SUPFAM" id="SSF47090">
    <property type="entry name" value="PGBD-like"/>
    <property type="match status" value="1"/>
</dbReference>
<sequence>MDAPASPELVASDSALVDTLVPSPNFGERRSSIDMLVLHYTGMGSADAAIELLRTPAAEVSCHYVIREDGSIVQMVAEGARAWHAGLSSWEGITDTNSRSIGIEIVNGGHDFGLPPFPDVQIARVIALSQDIIARHAIRADRVLAHSDIAPARKRDPGERFPWQALHVAGVGHLVPEAHITGGRFFMPGDAGEPVAALKAMLAWYGYGIALDDAYDAATAEVVAAFQRHFRPSQVDGVADASTLLTLRNLIATRPDKAIPVA</sequence>
<dbReference type="Pfam" id="PF01510">
    <property type="entry name" value="Amidase_2"/>
    <property type="match status" value="1"/>
</dbReference>
<dbReference type="Gene3D" id="3.40.80.10">
    <property type="entry name" value="Peptidoglycan recognition protein-like"/>
    <property type="match status" value="1"/>
</dbReference>
<dbReference type="InterPro" id="IPR036505">
    <property type="entry name" value="Amidase/PGRP_sf"/>
</dbReference>
<evidence type="ECO:0000256" key="1">
    <source>
        <dbReference type="ARBA" id="ARBA00001561"/>
    </source>
</evidence>
<dbReference type="InterPro" id="IPR036366">
    <property type="entry name" value="PGBDSf"/>
</dbReference>
<dbReference type="EC" id="3.5.1.28" evidence="3"/>
<dbReference type="PANTHER" id="PTHR30417">
    <property type="entry name" value="N-ACETYLMURAMOYL-L-ALANINE AMIDASE AMID"/>
    <property type="match status" value="1"/>
</dbReference>
<dbReference type="InterPro" id="IPR002502">
    <property type="entry name" value="Amidase_domain"/>
</dbReference>
<accession>A0ABW6ZJY1</accession>
<evidence type="ECO:0000256" key="3">
    <source>
        <dbReference type="ARBA" id="ARBA00011901"/>
    </source>
</evidence>
<proteinExistence type="inferred from homology"/>